<feature type="domain" description="Aspartyl/asparaginy/proline hydroxylase" evidence="2">
    <location>
        <begin position="148"/>
        <end position="240"/>
    </location>
</feature>
<dbReference type="InterPro" id="IPR027443">
    <property type="entry name" value="IPNS-like_sf"/>
</dbReference>
<keyword evidence="1" id="KW-1133">Transmembrane helix</keyword>
<sequence length="273" mass="31807">MSKKLRKQIVHLASFAVVAFLIYSNTLLTLGLILMFVACGVYDLGRNGAVDKHIVKKYFLGGGRNTWVLSPFNTLIDLLCKPNKHIYQLHDLPDACNREVRQVIEISLRHKFEIIRHLESRMHNNKRGMLFFQWYGRSSSTQLNIPALQQPFAYVKTVGVSVFNENQSTSFHFGPLRLMLRVLYNISPPLHNEGVYIQVKQEKHYWHDQPLFIFDDTLLHASYNNSSGKRYCLFIDIVRPSPVHRLLSGLVLLFSKLVFGLRRMFYKNWKPIE</sequence>
<name>A0A380T0U4_9PSED</name>
<accession>A0A380T0U4</accession>
<keyword evidence="4" id="KW-1185">Reference proteome</keyword>
<evidence type="ECO:0000313" key="3">
    <source>
        <dbReference type="EMBL" id="SUQ63882.1"/>
    </source>
</evidence>
<organism evidence="3 4">
    <name type="scientific">Pseudomonas wadenswilerensis</name>
    <dbReference type="NCBI Taxonomy" id="1785161"/>
    <lineage>
        <taxon>Bacteria</taxon>
        <taxon>Pseudomonadati</taxon>
        <taxon>Pseudomonadota</taxon>
        <taxon>Gammaproteobacteria</taxon>
        <taxon>Pseudomonadales</taxon>
        <taxon>Pseudomonadaceae</taxon>
        <taxon>Pseudomonas</taxon>
    </lineage>
</organism>
<dbReference type="RefSeq" id="WP_115087497.1">
    <property type="nucleotide sequence ID" value="NZ_CBCSFG010000024.1"/>
</dbReference>
<evidence type="ECO:0000259" key="2">
    <source>
        <dbReference type="Pfam" id="PF05118"/>
    </source>
</evidence>
<gene>
    <name evidence="3" type="ORF">CCOS864_03336</name>
</gene>
<dbReference type="SUPFAM" id="SSF51197">
    <property type="entry name" value="Clavaminate synthase-like"/>
    <property type="match status" value="1"/>
</dbReference>
<reference evidence="4" key="1">
    <citation type="submission" date="2018-07" db="EMBL/GenBank/DDBJ databases">
        <authorList>
            <person name="Blom J."/>
        </authorList>
    </citation>
    <scope>NUCLEOTIDE SEQUENCE [LARGE SCALE GENOMIC DNA]</scope>
    <source>
        <strain evidence="4">CCOS 864</strain>
    </source>
</reference>
<proteinExistence type="predicted"/>
<evidence type="ECO:0000313" key="4">
    <source>
        <dbReference type="Proteomes" id="UP000255177"/>
    </source>
</evidence>
<dbReference type="Proteomes" id="UP000255177">
    <property type="component" value="Unassembled WGS sequence"/>
</dbReference>
<feature type="transmembrane region" description="Helical" evidence="1">
    <location>
        <begin position="12"/>
        <end position="37"/>
    </location>
</feature>
<dbReference type="AlphaFoldDB" id="A0A380T0U4"/>
<keyword evidence="1" id="KW-0472">Membrane</keyword>
<protein>
    <recommendedName>
        <fullName evidence="2">Aspartyl/asparaginy/proline hydroxylase domain-containing protein</fullName>
    </recommendedName>
</protein>
<dbReference type="Pfam" id="PF05118">
    <property type="entry name" value="Asp_Arg_Hydrox"/>
    <property type="match status" value="1"/>
</dbReference>
<dbReference type="InterPro" id="IPR007803">
    <property type="entry name" value="Asp/Arg/Pro-Hydrxlase"/>
</dbReference>
<dbReference type="Gene3D" id="2.60.120.330">
    <property type="entry name" value="B-lactam Antibiotic, Isopenicillin N Synthase, Chain"/>
    <property type="match status" value="1"/>
</dbReference>
<dbReference type="EMBL" id="UIDD01000008">
    <property type="protein sequence ID" value="SUQ63882.1"/>
    <property type="molecule type" value="Genomic_DNA"/>
</dbReference>
<evidence type="ECO:0000256" key="1">
    <source>
        <dbReference type="SAM" id="Phobius"/>
    </source>
</evidence>
<keyword evidence="1" id="KW-0812">Transmembrane</keyword>